<keyword evidence="9" id="KW-1185">Reference proteome</keyword>
<reference evidence="8 9" key="1">
    <citation type="journal article" date="2019" name="ISME J.">
        <title>Deianiraea, an extracellular bacterium associated with the ciliate Paramecium, suggests an alternative scenario for the evolution of Rickettsiales.</title>
        <authorList>
            <person name="Castelli M."/>
            <person name="Sabaneyeva E."/>
            <person name="Lanzoni O."/>
            <person name="Lebedeva N."/>
            <person name="Floriano A.M."/>
            <person name="Gaiarsa S."/>
            <person name="Benken K."/>
            <person name="Modeo L."/>
            <person name="Bandi C."/>
            <person name="Potekhin A."/>
            <person name="Sassera D."/>
            <person name="Petroni G."/>
        </authorList>
    </citation>
    <scope>NUCLEOTIDE SEQUENCE [LARGE SCALE GENOMIC DNA]</scope>
    <source>
        <strain evidence="8">CyL4-1</strain>
    </source>
</reference>
<dbReference type="Gene3D" id="3.60.15.10">
    <property type="entry name" value="Ribonuclease Z/Hydroxyacylglutathione hydrolase-like"/>
    <property type="match status" value="1"/>
</dbReference>
<keyword evidence="5" id="KW-0269">Exonuclease</keyword>
<organism evidence="8 9">
    <name type="scientific">Candidatus Deianiraea vastatrix</name>
    <dbReference type="NCBI Taxonomy" id="2163644"/>
    <lineage>
        <taxon>Bacteria</taxon>
        <taxon>Pseudomonadati</taxon>
        <taxon>Pseudomonadota</taxon>
        <taxon>Alphaproteobacteria</taxon>
        <taxon>Rickettsiales</taxon>
        <taxon>Candidatus Deianiraeaceae</taxon>
        <taxon>Candidatus Deianiraea</taxon>
    </lineage>
</organism>
<evidence type="ECO:0000256" key="6">
    <source>
        <dbReference type="ARBA" id="ARBA00022884"/>
    </source>
</evidence>
<dbReference type="AlphaFoldDB" id="A0A5B8XEN4"/>
<dbReference type="SUPFAM" id="SSF56281">
    <property type="entry name" value="Metallo-hydrolase/oxidoreductase"/>
    <property type="match status" value="1"/>
</dbReference>
<evidence type="ECO:0000259" key="7">
    <source>
        <dbReference type="SMART" id="SM00849"/>
    </source>
</evidence>
<keyword evidence="4" id="KW-0862">Zinc</keyword>
<keyword evidence="2" id="KW-0479">Metal-binding</keyword>
<dbReference type="InterPro" id="IPR042173">
    <property type="entry name" value="RNase_J_2"/>
</dbReference>
<sequence>MSKFSISAKHEGVLMLPLGGCGEIGKNMTLYCYKNTWIMIDCGASFGQERIVPGVDIIIPDINFIRVNKIKISAIILTHVHEDHVGALSHYIKELKCPVYGTKFALDFVNLRLKDRRIDPGEVKFKEIKNSLIKIGNFDIEPIFLTHSIPEMHGMLIKAGDISVFHTGDWKFDPDPVIGETSDFVKMRKLCENGVTALVCDSTNVLSEGHSNSEGELEASLYSLMKTKKGMIVITTFASNVARIETIAKVARKLGRVVGISGLSLHKITSIAQNNGYLQGYDFLDAKEAMTYPKGEVVMICTGCQGEPLATIAKVSNNSHPIVKLHSNDTVIFSSKIIPGNEKKILSTLNRLADKNIEVITEREHFVHVSGHPKKDELRQIYTIAKPKFAIPVHGESVNLREHCKMAHDEKLAEKSIFLRDGDVLLIEKDDVKKVGAVKADYLCVDGRFLLPPSSRAISQRRKIKESGVLSMSFVVNKAKMSITSAKFDIIGLLDDENSTFKKLDEIVKKLEKVINSEVLSSFKKDKINKEIEAKIHKKSYDMAKGFIEKSFLKNFDKSPVLSLSLHYL</sequence>
<keyword evidence="3 8" id="KW-0378">Hydrolase</keyword>
<dbReference type="SMART" id="SM00849">
    <property type="entry name" value="Lactamase_B"/>
    <property type="match status" value="1"/>
</dbReference>
<dbReference type="PANTHER" id="PTHR43694:SF1">
    <property type="entry name" value="RIBONUCLEASE J"/>
    <property type="match status" value="1"/>
</dbReference>
<evidence type="ECO:0000256" key="3">
    <source>
        <dbReference type="ARBA" id="ARBA00022801"/>
    </source>
</evidence>
<evidence type="ECO:0000313" key="8">
    <source>
        <dbReference type="EMBL" id="QED23768.1"/>
    </source>
</evidence>
<evidence type="ECO:0000256" key="4">
    <source>
        <dbReference type="ARBA" id="ARBA00022833"/>
    </source>
</evidence>
<keyword evidence="1" id="KW-0540">Nuclease</keyword>
<dbReference type="GO" id="GO:0003723">
    <property type="term" value="F:RNA binding"/>
    <property type="evidence" value="ECO:0007669"/>
    <property type="project" value="UniProtKB-KW"/>
</dbReference>
<feature type="domain" description="Metallo-beta-lactamase" evidence="7">
    <location>
        <begin position="25"/>
        <end position="210"/>
    </location>
</feature>
<protein>
    <submittedName>
        <fullName evidence="8">Ribonuclease J family hydrolase</fullName>
    </submittedName>
</protein>
<gene>
    <name evidence="8" type="ORF">Deia_00984</name>
</gene>
<dbReference type="EMBL" id="CP029077">
    <property type="protein sequence ID" value="QED23768.1"/>
    <property type="molecule type" value="Genomic_DNA"/>
</dbReference>
<accession>A0A5B8XEN4</accession>
<evidence type="ECO:0000256" key="2">
    <source>
        <dbReference type="ARBA" id="ARBA00022723"/>
    </source>
</evidence>
<dbReference type="GO" id="GO:0004527">
    <property type="term" value="F:exonuclease activity"/>
    <property type="evidence" value="ECO:0007669"/>
    <property type="project" value="UniProtKB-KW"/>
</dbReference>
<dbReference type="Pfam" id="PF00753">
    <property type="entry name" value="Lactamase_B"/>
    <property type="match status" value="1"/>
</dbReference>
<dbReference type="InterPro" id="IPR001279">
    <property type="entry name" value="Metallo-B-lactamas"/>
</dbReference>
<dbReference type="InterPro" id="IPR036866">
    <property type="entry name" value="RibonucZ/Hydroxyglut_hydro"/>
</dbReference>
<evidence type="ECO:0000256" key="5">
    <source>
        <dbReference type="ARBA" id="ARBA00022839"/>
    </source>
</evidence>
<evidence type="ECO:0000313" key="9">
    <source>
        <dbReference type="Proteomes" id="UP000321934"/>
    </source>
</evidence>
<dbReference type="OrthoDB" id="9770211at2"/>
<dbReference type="PANTHER" id="PTHR43694">
    <property type="entry name" value="RIBONUCLEASE J"/>
    <property type="match status" value="1"/>
</dbReference>
<dbReference type="Pfam" id="PF22505">
    <property type="entry name" value="RNase_J_b_CASP"/>
    <property type="match status" value="1"/>
</dbReference>
<proteinExistence type="predicted"/>
<dbReference type="Pfam" id="PF07521">
    <property type="entry name" value="RMMBL"/>
    <property type="match status" value="1"/>
</dbReference>
<dbReference type="InterPro" id="IPR011108">
    <property type="entry name" value="RMMBL"/>
</dbReference>
<evidence type="ECO:0000256" key="1">
    <source>
        <dbReference type="ARBA" id="ARBA00022722"/>
    </source>
</evidence>
<dbReference type="Gene3D" id="3.40.50.10710">
    <property type="entry name" value="Metallo-hydrolase/oxidoreductase"/>
    <property type="match status" value="1"/>
</dbReference>
<keyword evidence="6" id="KW-0694">RNA-binding</keyword>
<dbReference type="Proteomes" id="UP000321934">
    <property type="component" value="Chromosome"/>
</dbReference>
<dbReference type="InterPro" id="IPR055132">
    <property type="entry name" value="RNase_J_b_CASP"/>
</dbReference>
<dbReference type="RefSeq" id="WP_146821120.1">
    <property type="nucleotide sequence ID" value="NZ_CP029077.1"/>
</dbReference>
<dbReference type="GO" id="GO:0046872">
    <property type="term" value="F:metal ion binding"/>
    <property type="evidence" value="ECO:0007669"/>
    <property type="project" value="UniProtKB-KW"/>
</dbReference>
<name>A0A5B8XEN4_9RICK</name>
<dbReference type="CDD" id="cd07714">
    <property type="entry name" value="RNaseJ_MBL-fold"/>
    <property type="match status" value="1"/>
</dbReference>